<name>A0ABU0FA12_9HYPH</name>
<dbReference type="InterPro" id="IPR036291">
    <property type="entry name" value="NAD(P)-bd_dom_sf"/>
</dbReference>
<accession>A0ABU0FA12</accession>
<dbReference type="CDD" id="cd05233">
    <property type="entry name" value="SDR_c"/>
    <property type="match status" value="1"/>
</dbReference>
<dbReference type="PANTHER" id="PTHR42760:SF124">
    <property type="entry name" value="SHORT-CHAIN DEHYDROGENASE_REDUCTASE"/>
    <property type="match status" value="1"/>
</dbReference>
<comment type="similarity">
    <text evidence="1">Belongs to the short-chain dehydrogenases/reductases (SDR) family.</text>
</comment>
<protein>
    <submittedName>
        <fullName evidence="2">NAD(P)-dependent dehydrogenase (Short-subunit alcohol dehydrogenase family)</fullName>
    </submittedName>
</protein>
<dbReference type="Gene3D" id="3.40.50.720">
    <property type="entry name" value="NAD(P)-binding Rossmann-like Domain"/>
    <property type="match status" value="1"/>
</dbReference>
<dbReference type="NCBIfam" id="NF005559">
    <property type="entry name" value="PRK07231.1"/>
    <property type="match status" value="1"/>
</dbReference>
<evidence type="ECO:0000256" key="1">
    <source>
        <dbReference type="ARBA" id="ARBA00006484"/>
    </source>
</evidence>
<dbReference type="Pfam" id="PF13561">
    <property type="entry name" value="adh_short_C2"/>
    <property type="match status" value="1"/>
</dbReference>
<sequence length="257" mass="27373">MPLLKDKVAIVTGASSGLGRAIALRYAREGANVVLADVRDEPIEGGETTQALILAAGGSAISPRTDVSKWSDVDALVEAAVSRFGRLDVMVNNAAIYTSTNLVETTEEQWNRVMAVNVTGVFHGCKRAVQQMLTQDPVEEVRGRIVNISSQHGMVGSPGDMPYGVSKGSIVQMTRQIAVDHARDFIVCNAVAPGKIITGKPGVANDPQALDYSHRRTPWPRLGRPDDVAGAALFLASDMATYITGVNLLVDGGWMAF</sequence>
<dbReference type="SUPFAM" id="SSF51735">
    <property type="entry name" value="NAD(P)-binding Rossmann-fold domains"/>
    <property type="match status" value="1"/>
</dbReference>
<dbReference type="InterPro" id="IPR020904">
    <property type="entry name" value="Sc_DH/Rdtase_CS"/>
</dbReference>
<dbReference type="PROSITE" id="PS00061">
    <property type="entry name" value="ADH_SHORT"/>
    <property type="match status" value="1"/>
</dbReference>
<proteinExistence type="inferred from homology"/>
<reference evidence="2 3" key="1">
    <citation type="submission" date="2023-07" db="EMBL/GenBank/DDBJ databases">
        <title>Genomic Encyclopedia of Type Strains, Phase IV (KMG-IV): sequencing the most valuable type-strain genomes for metagenomic binning, comparative biology and taxonomic classification.</title>
        <authorList>
            <person name="Goeker M."/>
        </authorList>
    </citation>
    <scope>NUCLEOTIDE SEQUENCE [LARGE SCALE GENOMIC DNA]</scope>
    <source>
        <strain evidence="2 3">DSM 5896</strain>
    </source>
</reference>
<dbReference type="Proteomes" id="UP001237448">
    <property type="component" value="Unassembled WGS sequence"/>
</dbReference>
<dbReference type="RefSeq" id="WP_307423283.1">
    <property type="nucleotide sequence ID" value="NZ_JAUSVK010000001.1"/>
</dbReference>
<dbReference type="PRINTS" id="PR00081">
    <property type="entry name" value="GDHRDH"/>
</dbReference>
<comment type="caution">
    <text evidence="2">The sequence shown here is derived from an EMBL/GenBank/DDBJ whole genome shotgun (WGS) entry which is preliminary data.</text>
</comment>
<dbReference type="PRINTS" id="PR00080">
    <property type="entry name" value="SDRFAMILY"/>
</dbReference>
<evidence type="ECO:0000313" key="3">
    <source>
        <dbReference type="Proteomes" id="UP001237448"/>
    </source>
</evidence>
<organism evidence="2 3">
    <name type="scientific">Labrys monachus</name>
    <dbReference type="NCBI Taxonomy" id="217067"/>
    <lineage>
        <taxon>Bacteria</taxon>
        <taxon>Pseudomonadati</taxon>
        <taxon>Pseudomonadota</taxon>
        <taxon>Alphaproteobacteria</taxon>
        <taxon>Hyphomicrobiales</taxon>
        <taxon>Xanthobacteraceae</taxon>
        <taxon>Labrys</taxon>
    </lineage>
</organism>
<dbReference type="InterPro" id="IPR002347">
    <property type="entry name" value="SDR_fam"/>
</dbReference>
<dbReference type="EMBL" id="JAUSVK010000001">
    <property type="protein sequence ID" value="MDQ0391261.1"/>
    <property type="molecule type" value="Genomic_DNA"/>
</dbReference>
<keyword evidence="3" id="KW-1185">Reference proteome</keyword>
<evidence type="ECO:0000313" key="2">
    <source>
        <dbReference type="EMBL" id="MDQ0391261.1"/>
    </source>
</evidence>
<dbReference type="PANTHER" id="PTHR42760">
    <property type="entry name" value="SHORT-CHAIN DEHYDROGENASES/REDUCTASES FAMILY MEMBER"/>
    <property type="match status" value="1"/>
</dbReference>
<gene>
    <name evidence="2" type="ORF">J3R73_001053</name>
</gene>